<keyword evidence="3" id="KW-0479">Metal-binding</keyword>
<dbReference type="GO" id="GO:0016020">
    <property type="term" value="C:membrane"/>
    <property type="evidence" value="ECO:0007669"/>
    <property type="project" value="UniProtKB-SubCell"/>
</dbReference>
<comment type="similarity">
    <text evidence="2">Belongs to the CDIP1/LITAF family.</text>
</comment>
<comment type="caution">
    <text evidence="9">The sequence shown here is derived from an EMBL/GenBank/DDBJ whole genome shotgun (WGS) entry which is preliminary data.</text>
</comment>
<dbReference type="GO" id="GO:0008270">
    <property type="term" value="F:zinc ion binding"/>
    <property type="evidence" value="ECO:0007669"/>
    <property type="project" value="TreeGrafter"/>
</dbReference>
<feature type="region of interest" description="Disordered" evidence="6">
    <location>
        <begin position="1"/>
        <end position="68"/>
    </location>
</feature>
<evidence type="ECO:0000256" key="6">
    <source>
        <dbReference type="SAM" id="MobiDB-lite"/>
    </source>
</evidence>
<protein>
    <recommendedName>
        <fullName evidence="8">LITAF domain-containing protein</fullName>
    </recommendedName>
</protein>
<dbReference type="SMART" id="SM00714">
    <property type="entry name" value="LITAF"/>
    <property type="match status" value="1"/>
</dbReference>
<evidence type="ECO:0000256" key="2">
    <source>
        <dbReference type="ARBA" id="ARBA00005975"/>
    </source>
</evidence>
<name>A0AAU9JMI4_9CILI</name>
<accession>A0AAU9JMI4</accession>
<sequence length="180" mass="20227">MSAEQPESYPPNQQPPQNQGQPAYFPMGQAPYQPQGAGMPPQYQNYPPQAYSQHPPYQPYPGNQPYGPGQPYPYQPNQAYPGQPIYNAQPAAPSAVIIESTVITTRVYGFEPIQVTCPYCHHTALTRIERTPGMMVWMMCLILLCLFPFCSCLPFCIPSLFDVNHYCGHCSKRLGIRRAL</sequence>
<evidence type="ECO:0000256" key="3">
    <source>
        <dbReference type="ARBA" id="ARBA00022723"/>
    </source>
</evidence>
<evidence type="ECO:0000256" key="7">
    <source>
        <dbReference type="SAM" id="Phobius"/>
    </source>
</evidence>
<dbReference type="Proteomes" id="UP001162131">
    <property type="component" value="Unassembled WGS sequence"/>
</dbReference>
<evidence type="ECO:0000313" key="9">
    <source>
        <dbReference type="EMBL" id="CAG9326314.1"/>
    </source>
</evidence>
<evidence type="ECO:0000313" key="10">
    <source>
        <dbReference type="Proteomes" id="UP001162131"/>
    </source>
</evidence>
<keyword evidence="7" id="KW-0812">Transmembrane</keyword>
<dbReference type="AlphaFoldDB" id="A0AAU9JMI4"/>
<gene>
    <name evidence="9" type="ORF">BSTOLATCC_MIC40743</name>
</gene>
<feature type="compositionally biased region" description="Low complexity" evidence="6">
    <location>
        <begin position="40"/>
        <end position="67"/>
    </location>
</feature>
<keyword evidence="4" id="KW-0862">Zinc</keyword>
<comment type="subcellular location">
    <subcellularLocation>
        <location evidence="1">Membrane</location>
        <topology evidence="1">Peripheral membrane protein</topology>
    </subcellularLocation>
</comment>
<dbReference type="InterPro" id="IPR006629">
    <property type="entry name" value="LITAF"/>
</dbReference>
<evidence type="ECO:0000259" key="8">
    <source>
        <dbReference type="PROSITE" id="PS51837"/>
    </source>
</evidence>
<dbReference type="PANTHER" id="PTHR23292:SF6">
    <property type="entry name" value="FI16602P1-RELATED"/>
    <property type="match status" value="1"/>
</dbReference>
<dbReference type="Pfam" id="PF10601">
    <property type="entry name" value="zf-LITAF-like"/>
    <property type="match status" value="1"/>
</dbReference>
<organism evidence="9 10">
    <name type="scientific">Blepharisma stoltei</name>
    <dbReference type="NCBI Taxonomy" id="1481888"/>
    <lineage>
        <taxon>Eukaryota</taxon>
        <taxon>Sar</taxon>
        <taxon>Alveolata</taxon>
        <taxon>Ciliophora</taxon>
        <taxon>Postciliodesmatophora</taxon>
        <taxon>Heterotrichea</taxon>
        <taxon>Heterotrichida</taxon>
        <taxon>Blepharismidae</taxon>
        <taxon>Blepharisma</taxon>
    </lineage>
</organism>
<feature type="transmembrane region" description="Helical" evidence="7">
    <location>
        <begin position="136"/>
        <end position="161"/>
    </location>
</feature>
<dbReference type="InterPro" id="IPR037519">
    <property type="entry name" value="LITAF_fam"/>
</dbReference>
<evidence type="ECO:0000256" key="4">
    <source>
        <dbReference type="ARBA" id="ARBA00022833"/>
    </source>
</evidence>
<keyword evidence="10" id="KW-1185">Reference proteome</keyword>
<dbReference type="PANTHER" id="PTHR23292">
    <property type="entry name" value="LIPOPOLYSACCHARIDE-INDUCED TUMOR NECROSIS FACTOR-ALPHA FACTOR"/>
    <property type="match status" value="1"/>
</dbReference>
<keyword evidence="7" id="KW-1133">Transmembrane helix</keyword>
<evidence type="ECO:0000256" key="1">
    <source>
        <dbReference type="ARBA" id="ARBA00004170"/>
    </source>
</evidence>
<keyword evidence="5 7" id="KW-0472">Membrane</keyword>
<proteinExistence type="inferred from homology"/>
<feature type="domain" description="LITAF" evidence="8">
    <location>
        <begin position="97"/>
        <end position="179"/>
    </location>
</feature>
<dbReference type="EMBL" id="CAJZBQ010000040">
    <property type="protein sequence ID" value="CAG9326314.1"/>
    <property type="molecule type" value="Genomic_DNA"/>
</dbReference>
<evidence type="ECO:0000256" key="5">
    <source>
        <dbReference type="ARBA" id="ARBA00023136"/>
    </source>
</evidence>
<dbReference type="PROSITE" id="PS51837">
    <property type="entry name" value="LITAF"/>
    <property type="match status" value="1"/>
</dbReference>
<reference evidence="9" key="1">
    <citation type="submission" date="2021-09" db="EMBL/GenBank/DDBJ databases">
        <authorList>
            <consortium name="AG Swart"/>
            <person name="Singh M."/>
            <person name="Singh A."/>
            <person name="Seah K."/>
            <person name="Emmerich C."/>
        </authorList>
    </citation>
    <scope>NUCLEOTIDE SEQUENCE</scope>
    <source>
        <strain evidence="9">ATCC30299</strain>
    </source>
</reference>